<gene>
    <name evidence="2" type="ORF">D0C37_01600</name>
</gene>
<feature type="compositionally biased region" description="Basic residues" evidence="1">
    <location>
        <begin position="1"/>
        <end position="18"/>
    </location>
</feature>
<evidence type="ECO:0000256" key="1">
    <source>
        <dbReference type="SAM" id="MobiDB-lite"/>
    </source>
</evidence>
<accession>A0A385D5V4</accession>
<dbReference type="EMBL" id="CP031742">
    <property type="protein sequence ID" value="AXQ53459.1"/>
    <property type="molecule type" value="Genomic_DNA"/>
</dbReference>
<evidence type="ECO:0000313" key="2">
    <source>
        <dbReference type="EMBL" id="AXQ53459.1"/>
    </source>
</evidence>
<dbReference type="KEGG" id="sky:D0C37_01600"/>
<name>A0A385D5V4_9ACTN</name>
<dbReference type="Gene3D" id="1.20.120.450">
    <property type="entry name" value="dinb family like domain"/>
    <property type="match status" value="1"/>
</dbReference>
<dbReference type="Proteomes" id="UP000259636">
    <property type="component" value="Chromosome"/>
</dbReference>
<dbReference type="AlphaFoldDB" id="A0A385D5V4"/>
<dbReference type="InterPro" id="IPR007061">
    <property type="entry name" value="MST-like"/>
</dbReference>
<sequence>MRRPRQRRGRPPQRPHPRRPGDVRPPPPRRTGGRAEGLTGCRAGRRAPASSRPAGSACSAWCGTAPVVEPSWFQVVGNSERVRAHWPGKSHGTYTEFDATGADPDEAFTAWRTACARSRALVAAASSLDETTHWRDEIFSLRYVLTHMIEEYARHNGHADLLRERLDGRTGE</sequence>
<dbReference type="SUPFAM" id="SSF109854">
    <property type="entry name" value="DinB/YfiT-like putative metalloenzymes"/>
    <property type="match status" value="1"/>
</dbReference>
<reference evidence="2 3" key="1">
    <citation type="submission" date="2018-08" db="EMBL/GenBank/DDBJ databases">
        <authorList>
            <person name="Ferrada E.E."/>
            <person name="Latorre B.A."/>
        </authorList>
    </citation>
    <scope>NUCLEOTIDE SEQUENCE [LARGE SCALE GENOMIC DNA]</scope>
    <source>
        <strain evidence="2 3">VK-A60T</strain>
    </source>
</reference>
<feature type="compositionally biased region" description="Low complexity" evidence="1">
    <location>
        <begin position="46"/>
        <end position="56"/>
    </location>
</feature>
<proteinExistence type="predicted"/>
<feature type="region of interest" description="Disordered" evidence="1">
    <location>
        <begin position="1"/>
        <end position="56"/>
    </location>
</feature>
<dbReference type="Pfam" id="PF04978">
    <property type="entry name" value="MST"/>
    <property type="match status" value="1"/>
</dbReference>
<protein>
    <submittedName>
        <fullName evidence="2">DUF664 domain-containing protein</fullName>
    </submittedName>
</protein>
<dbReference type="InterPro" id="IPR034660">
    <property type="entry name" value="DinB/YfiT-like"/>
</dbReference>
<evidence type="ECO:0000313" key="3">
    <source>
        <dbReference type="Proteomes" id="UP000259636"/>
    </source>
</evidence>
<organism evidence="2 3">
    <name type="scientific">Streptomyces koyangensis</name>
    <dbReference type="NCBI Taxonomy" id="188770"/>
    <lineage>
        <taxon>Bacteria</taxon>
        <taxon>Bacillati</taxon>
        <taxon>Actinomycetota</taxon>
        <taxon>Actinomycetes</taxon>
        <taxon>Kitasatosporales</taxon>
        <taxon>Streptomycetaceae</taxon>
        <taxon>Streptomyces</taxon>
        <taxon>Streptomyces aurantiacus group</taxon>
    </lineage>
</organism>